<keyword evidence="2" id="KW-1185">Reference proteome</keyword>
<name>A0ABT6BC04_9GAMM</name>
<accession>A0ABT6BC04</accession>
<dbReference type="EMBL" id="JARJJS010000002">
    <property type="protein sequence ID" value="MDF4025655.1"/>
    <property type="molecule type" value="Genomic_DNA"/>
</dbReference>
<organism evidence="1 2">
    <name type="scientific">Luteibacter sahnii</name>
    <dbReference type="NCBI Taxonomy" id="3021977"/>
    <lineage>
        <taxon>Bacteria</taxon>
        <taxon>Pseudomonadati</taxon>
        <taxon>Pseudomonadota</taxon>
        <taxon>Gammaproteobacteria</taxon>
        <taxon>Lysobacterales</taxon>
        <taxon>Rhodanobacteraceae</taxon>
        <taxon>Luteibacter</taxon>
    </lineage>
</organism>
<protein>
    <submittedName>
        <fullName evidence="1">SapC family protein</fullName>
    </submittedName>
</protein>
<sequence>MKQLLIYDRPRPLNRVAHRSLRLTTGPATYAFSRTVNSVPLVVAEFARAGLDYPIVFAGAAGQEQPAVLLGLHGADNLFVDDGGHWAADAYVPAFIRRYPFVLAEGDGGEDFTVCVDEGYAGLGTEAGEPLFNDDGSDSDVLAHAVRFLSDFQAALRDTLAFTERLRDLDLLETRTLQVQPAQGAATALDGFKVVAADRLAALKGSAVAAMHGNGDLALVHAHVQSLQNVQRLSARLDRRRVATAVN</sequence>
<dbReference type="Proteomes" id="UP001528850">
    <property type="component" value="Unassembled WGS sequence"/>
</dbReference>
<reference evidence="1 2" key="1">
    <citation type="journal article" date="2024" name="Curr. Microbiol.">
        <title>Luteibacter sahnii sp. nov., A Novel Yellow-Colored Xanthomonadin Pigment Producing Probiotic Bacterium from Healthy Rice Seed Microbiome.</title>
        <authorList>
            <person name="Jaiswal G."/>
            <person name="Rana R."/>
            <person name="Nayak P.K."/>
            <person name="Chouhan R."/>
            <person name="Gandhi S.G."/>
            <person name="Patel H.K."/>
            <person name="Patil P.B."/>
        </authorList>
    </citation>
    <scope>NUCLEOTIDE SEQUENCE [LARGE SCALE GENOMIC DNA]</scope>
    <source>
        <strain evidence="1 2">PPL201</strain>
    </source>
</reference>
<dbReference type="Pfam" id="PF07277">
    <property type="entry name" value="SapC"/>
    <property type="match status" value="1"/>
</dbReference>
<evidence type="ECO:0000313" key="1">
    <source>
        <dbReference type="EMBL" id="MDF4025655.1"/>
    </source>
</evidence>
<proteinExistence type="predicted"/>
<evidence type="ECO:0000313" key="2">
    <source>
        <dbReference type="Proteomes" id="UP001528850"/>
    </source>
</evidence>
<comment type="caution">
    <text evidence="1">The sequence shown here is derived from an EMBL/GenBank/DDBJ whole genome shotgun (WGS) entry which is preliminary data.</text>
</comment>
<gene>
    <name evidence="1" type="ORF">P3W24_11830</name>
</gene>
<dbReference type="InterPro" id="IPR010836">
    <property type="entry name" value="SapC"/>
</dbReference>